<reference evidence="2" key="1">
    <citation type="submission" date="2024-07" db="EMBL/GenBank/DDBJ databases">
        <title>Two chromosome-level genome assemblies of Korean endemic species Abeliophyllum distichum and Forsythia ovata (Oleaceae).</title>
        <authorList>
            <person name="Jang H."/>
        </authorList>
    </citation>
    <scope>NUCLEOTIDE SEQUENCE [LARGE SCALE GENOMIC DNA]</scope>
</reference>
<name>A0ABD1PRK3_9LAMI</name>
<gene>
    <name evidence="1" type="ORF">Adt_42398</name>
</gene>
<comment type="caution">
    <text evidence="1">The sequence shown here is derived from an EMBL/GenBank/DDBJ whole genome shotgun (WGS) entry which is preliminary data.</text>
</comment>
<dbReference type="AlphaFoldDB" id="A0ABD1PRK3"/>
<organism evidence="1 2">
    <name type="scientific">Abeliophyllum distichum</name>
    <dbReference type="NCBI Taxonomy" id="126358"/>
    <lineage>
        <taxon>Eukaryota</taxon>
        <taxon>Viridiplantae</taxon>
        <taxon>Streptophyta</taxon>
        <taxon>Embryophyta</taxon>
        <taxon>Tracheophyta</taxon>
        <taxon>Spermatophyta</taxon>
        <taxon>Magnoliopsida</taxon>
        <taxon>eudicotyledons</taxon>
        <taxon>Gunneridae</taxon>
        <taxon>Pentapetalae</taxon>
        <taxon>asterids</taxon>
        <taxon>lamiids</taxon>
        <taxon>Lamiales</taxon>
        <taxon>Oleaceae</taxon>
        <taxon>Forsythieae</taxon>
        <taxon>Abeliophyllum</taxon>
    </lineage>
</organism>
<evidence type="ECO:0000313" key="2">
    <source>
        <dbReference type="Proteomes" id="UP001604336"/>
    </source>
</evidence>
<dbReference type="Proteomes" id="UP001604336">
    <property type="component" value="Unassembled WGS sequence"/>
</dbReference>
<dbReference type="EMBL" id="JBFOLK010000013">
    <property type="protein sequence ID" value="KAL2466547.1"/>
    <property type="molecule type" value="Genomic_DNA"/>
</dbReference>
<accession>A0ABD1PRK3</accession>
<sequence length="170" mass="19232">MGPWLVGRDFNMIAHNGENTGRNTHDRDISDFTVMMMDCGLTDARYSRTSVGSSLACRPVRLGIIPRLVFNEEYLQLNRTPTLTEIIKPSKAILKKLEGIFASSFGTLETMHTDYIGRDGKTFVFLLRRVDLGFRRLQDVVDIFSAIIMGSVFTEYVLSGYIPVTSYYSL</sequence>
<proteinExistence type="predicted"/>
<keyword evidence="2" id="KW-1185">Reference proteome</keyword>
<evidence type="ECO:0000313" key="1">
    <source>
        <dbReference type="EMBL" id="KAL2466547.1"/>
    </source>
</evidence>
<protein>
    <submittedName>
        <fullName evidence="1">Uncharacterized protein</fullName>
    </submittedName>
</protein>